<sequence>MREYIFHCEVVTPLFMGGSEPNKLELRSQSFNGLFRYWFRIGGGNLEDEKRIFGFGGNNARKGLVQIIVVEKFSNINFYQNTQTAQAELKKGFIYLSNFLERTGRKDSFFPIGKQFKLIFRFSPLATEDDIKKFFCSVWLAVNLGNFGVRSRRGFGSVKITKIEGVDSVFDFLKFTPQPSLKDWLNNNLNVIKSTLFSKERECIPCLFNNSVEIYYLKKDNLENSYKKWVTKIYENKKCNKYIPNLETSDFQLDNPLKALSFMGCLLMGFRSYYLPDYENLIFAIRNPSFAANNGIIIERAVFGLPLPFRVGESNYFVNAYDNKKNTNSRRASPLWFKILLNSLNSVECLFIVMKSDFLPNNMEINLKIQQNKIKCSTNNWSAIDTFINTLMSCGIIDII</sequence>
<gene>
    <name evidence="3" type="ORF">CaldiYA01_22700</name>
</gene>
<evidence type="ECO:0000313" key="4">
    <source>
        <dbReference type="Proteomes" id="UP000663623"/>
    </source>
</evidence>
<dbReference type="EMBL" id="AP024480">
    <property type="protein sequence ID" value="BCS82310.1"/>
    <property type="molecule type" value="Genomic_DNA"/>
</dbReference>
<protein>
    <recommendedName>
        <fullName evidence="2">CRISPR type III-associated protein domain-containing protein</fullName>
    </recommendedName>
</protein>
<evidence type="ECO:0000313" key="3">
    <source>
        <dbReference type="EMBL" id="BCS82310.1"/>
    </source>
</evidence>
<feature type="domain" description="CRISPR type III-associated protein" evidence="2">
    <location>
        <begin position="8"/>
        <end position="159"/>
    </location>
</feature>
<dbReference type="NCBIfam" id="TIGR01894">
    <property type="entry name" value="cas_TM1795_cmr1"/>
    <property type="match status" value="1"/>
</dbReference>
<evidence type="ECO:0000256" key="1">
    <source>
        <dbReference type="ARBA" id="ARBA00023118"/>
    </source>
</evidence>
<keyword evidence="4" id="KW-1185">Reference proteome</keyword>
<dbReference type="InterPro" id="IPR007522">
    <property type="entry name" value="CRISPR-assoc_prot_TM1795"/>
</dbReference>
<name>A0ABM7NQD2_9FIRM</name>
<dbReference type="Proteomes" id="UP000663623">
    <property type="component" value="Chromosome"/>
</dbReference>
<dbReference type="Pfam" id="PF03787">
    <property type="entry name" value="RAMPs"/>
    <property type="match status" value="1"/>
</dbReference>
<dbReference type="RefSeq" id="WP_207179825.1">
    <property type="nucleotide sequence ID" value="NZ_AP024480.1"/>
</dbReference>
<proteinExistence type="predicted"/>
<keyword evidence="1" id="KW-0051">Antiviral defense</keyword>
<reference evidence="3 4" key="1">
    <citation type="submission" date="2021-02" db="EMBL/GenBank/DDBJ databases">
        <title>Nitrogen-fixing ability and nitrogen fixation related genes of thermophilic fermentative bacteria in the genus Caldicellulosiruptor.</title>
        <authorList>
            <person name="Chen Y."/>
            <person name="Nishihara A."/>
            <person name="Haruta S."/>
        </authorList>
    </citation>
    <scope>NUCLEOTIDE SEQUENCE [LARGE SCALE GENOMIC DNA]</scope>
    <source>
        <strain evidence="3 4">YA01</strain>
    </source>
</reference>
<evidence type="ECO:0000259" key="2">
    <source>
        <dbReference type="Pfam" id="PF03787"/>
    </source>
</evidence>
<dbReference type="InterPro" id="IPR005537">
    <property type="entry name" value="RAMP_III_fam"/>
</dbReference>
<organism evidence="3 4">
    <name type="scientific">Caldicellulosiruptor diazotrophicus</name>
    <dbReference type="NCBI Taxonomy" id="2806205"/>
    <lineage>
        <taxon>Bacteria</taxon>
        <taxon>Bacillati</taxon>
        <taxon>Bacillota</taxon>
        <taxon>Bacillota incertae sedis</taxon>
        <taxon>Caldicellulosiruptorales</taxon>
        <taxon>Caldicellulosiruptoraceae</taxon>
        <taxon>Caldicellulosiruptor</taxon>
    </lineage>
</organism>
<accession>A0ABM7NQD2</accession>